<comment type="caution">
    <text evidence="9">The sequence shown here is derived from an EMBL/GenBank/DDBJ whole genome shotgun (WGS) entry which is preliminary data.</text>
</comment>
<feature type="transmembrane region" description="Helical" evidence="8">
    <location>
        <begin position="305"/>
        <end position="335"/>
    </location>
</feature>
<feature type="transmembrane region" description="Helical" evidence="8">
    <location>
        <begin position="7"/>
        <end position="24"/>
    </location>
</feature>
<name>A0A933NXT2_9HYPH</name>
<comment type="similarity">
    <text evidence="2">Belongs to the autoinducer-2 exporter (AI-2E) (TC 2.A.86) family.</text>
</comment>
<dbReference type="Pfam" id="PF01594">
    <property type="entry name" value="AI-2E_transport"/>
    <property type="match status" value="1"/>
</dbReference>
<dbReference type="AlphaFoldDB" id="A0A933NXT2"/>
<evidence type="ECO:0000313" key="9">
    <source>
        <dbReference type="EMBL" id="MBI4920737.1"/>
    </source>
</evidence>
<feature type="transmembrane region" description="Helical" evidence="8">
    <location>
        <begin position="244"/>
        <end position="262"/>
    </location>
</feature>
<keyword evidence="7 8" id="KW-0472">Membrane</keyword>
<keyword evidence="6 8" id="KW-1133">Transmembrane helix</keyword>
<sequence length="382" mass="41918">MTLRTQVLIWVGFTVVVIAAIWLFRPILLPFVVGIALAYILNPLVNMVQRTRIGRGWATAVVLLGVLAAIVGIFVIITPLIAAQIAGLVVRLPGYITDLNDLVRRIAPQLTEWLGPERAAQLEASLAQFLGTGVEFIGNLTAQVAQSGLTVINTIAFIILTPVVAFYLLLDWEGMVKGIDDLLPREHRREIRTVLDQIDRSMAGVVRGQGSVILVLTVYYATALTLTGLNFGLVIGLITGLFSFIPFFGFLTGIVLSMTIALVQFAPNWWFVLLIFMVYMIGQFLEGNVLYPKLVGQSININPVWLMFALFAFAFLFGFVGLLLAVPLAAITATLTRYALRRYKESALYHGERPAKGAPERELALAASEHKAAPARRTAPKK</sequence>
<dbReference type="GO" id="GO:0055085">
    <property type="term" value="P:transmembrane transport"/>
    <property type="evidence" value="ECO:0007669"/>
    <property type="project" value="TreeGrafter"/>
</dbReference>
<evidence type="ECO:0000256" key="8">
    <source>
        <dbReference type="SAM" id="Phobius"/>
    </source>
</evidence>
<organism evidence="9 10">
    <name type="scientific">Devosia nanyangense</name>
    <dbReference type="NCBI Taxonomy" id="1228055"/>
    <lineage>
        <taxon>Bacteria</taxon>
        <taxon>Pseudomonadati</taxon>
        <taxon>Pseudomonadota</taxon>
        <taxon>Alphaproteobacteria</taxon>
        <taxon>Hyphomicrobiales</taxon>
        <taxon>Devosiaceae</taxon>
        <taxon>Devosia</taxon>
    </lineage>
</organism>
<keyword evidence="3" id="KW-0813">Transport</keyword>
<accession>A0A933NXT2</accession>
<evidence type="ECO:0000256" key="6">
    <source>
        <dbReference type="ARBA" id="ARBA00022989"/>
    </source>
</evidence>
<feature type="transmembrane region" description="Helical" evidence="8">
    <location>
        <begin position="60"/>
        <end position="82"/>
    </location>
</feature>
<dbReference type="EMBL" id="JACRAF010000010">
    <property type="protein sequence ID" value="MBI4920737.1"/>
    <property type="molecule type" value="Genomic_DNA"/>
</dbReference>
<keyword evidence="5 8" id="KW-0812">Transmembrane</keyword>
<keyword evidence="4" id="KW-1003">Cell membrane</keyword>
<evidence type="ECO:0000256" key="4">
    <source>
        <dbReference type="ARBA" id="ARBA00022475"/>
    </source>
</evidence>
<evidence type="ECO:0000313" key="10">
    <source>
        <dbReference type="Proteomes" id="UP000782610"/>
    </source>
</evidence>
<comment type="subcellular location">
    <subcellularLocation>
        <location evidence="1">Cell membrane</location>
        <topology evidence="1">Multi-pass membrane protein</topology>
    </subcellularLocation>
</comment>
<gene>
    <name evidence="9" type="ORF">HY834_03240</name>
</gene>
<evidence type="ECO:0000256" key="2">
    <source>
        <dbReference type="ARBA" id="ARBA00009773"/>
    </source>
</evidence>
<dbReference type="PANTHER" id="PTHR21716">
    <property type="entry name" value="TRANSMEMBRANE PROTEIN"/>
    <property type="match status" value="1"/>
</dbReference>
<dbReference type="InterPro" id="IPR002549">
    <property type="entry name" value="AI-2E-like"/>
</dbReference>
<feature type="transmembrane region" description="Helical" evidence="8">
    <location>
        <begin position="212"/>
        <end position="238"/>
    </location>
</feature>
<feature type="transmembrane region" description="Helical" evidence="8">
    <location>
        <begin position="30"/>
        <end position="48"/>
    </location>
</feature>
<evidence type="ECO:0000256" key="5">
    <source>
        <dbReference type="ARBA" id="ARBA00022692"/>
    </source>
</evidence>
<evidence type="ECO:0000256" key="3">
    <source>
        <dbReference type="ARBA" id="ARBA00022448"/>
    </source>
</evidence>
<dbReference type="Proteomes" id="UP000782610">
    <property type="component" value="Unassembled WGS sequence"/>
</dbReference>
<reference evidence="9" key="1">
    <citation type="submission" date="2020-07" db="EMBL/GenBank/DDBJ databases">
        <title>Huge and variable diversity of episymbiotic CPR bacteria and DPANN archaea in groundwater ecosystems.</title>
        <authorList>
            <person name="He C.Y."/>
            <person name="Keren R."/>
            <person name="Whittaker M."/>
            <person name="Farag I.F."/>
            <person name="Doudna J."/>
            <person name="Cate J.H.D."/>
            <person name="Banfield J.F."/>
        </authorList>
    </citation>
    <scope>NUCLEOTIDE SEQUENCE</scope>
    <source>
        <strain evidence="9">NC_groundwater_1586_Pr3_B-0.1um_66_15</strain>
    </source>
</reference>
<dbReference type="PANTHER" id="PTHR21716:SF53">
    <property type="entry name" value="PERMEASE PERM-RELATED"/>
    <property type="match status" value="1"/>
</dbReference>
<dbReference type="GO" id="GO:0005886">
    <property type="term" value="C:plasma membrane"/>
    <property type="evidence" value="ECO:0007669"/>
    <property type="project" value="UniProtKB-SubCell"/>
</dbReference>
<proteinExistence type="inferred from homology"/>
<protein>
    <submittedName>
        <fullName evidence="9">AI-2E family transporter</fullName>
    </submittedName>
</protein>
<feature type="transmembrane region" description="Helical" evidence="8">
    <location>
        <begin position="269"/>
        <end position="285"/>
    </location>
</feature>
<evidence type="ECO:0000256" key="7">
    <source>
        <dbReference type="ARBA" id="ARBA00023136"/>
    </source>
</evidence>
<evidence type="ECO:0000256" key="1">
    <source>
        <dbReference type="ARBA" id="ARBA00004651"/>
    </source>
</evidence>
<feature type="transmembrane region" description="Helical" evidence="8">
    <location>
        <begin position="149"/>
        <end position="170"/>
    </location>
</feature>